<protein>
    <submittedName>
        <fullName evidence="2">Uncharacterized protein</fullName>
    </submittedName>
</protein>
<organism evidence="2">
    <name type="scientific">Photinus pyralis</name>
    <name type="common">Common eastern firefly</name>
    <name type="synonym">Lampyris pyralis</name>
    <dbReference type="NCBI Taxonomy" id="7054"/>
    <lineage>
        <taxon>Eukaryota</taxon>
        <taxon>Metazoa</taxon>
        <taxon>Ecdysozoa</taxon>
        <taxon>Arthropoda</taxon>
        <taxon>Hexapoda</taxon>
        <taxon>Insecta</taxon>
        <taxon>Pterygota</taxon>
        <taxon>Neoptera</taxon>
        <taxon>Endopterygota</taxon>
        <taxon>Coleoptera</taxon>
        <taxon>Polyphaga</taxon>
        <taxon>Elateriformia</taxon>
        <taxon>Elateroidea</taxon>
        <taxon>Lampyridae</taxon>
        <taxon>Lampyrinae</taxon>
        <taxon>Photinus</taxon>
    </lineage>
</organism>
<sequence>MRHQLLTGSNGLLNSRMHLSPQRQTQLASRLTGNGLNKSTHFSERFAHKKKCSNPPILLRPNQPAIITSYSRPLDLQQGPSAPTAKDLATSGRHLGSSSRDVNRLFNAVSRGRFDRLARLCNLGQDGLVGQASDDLGSLILEGDFVAFDTIQLLQNTVNSSGAAAAAHGDVELVGV</sequence>
<evidence type="ECO:0000313" key="2">
    <source>
        <dbReference type="EMBL" id="JAV68805.1"/>
    </source>
</evidence>
<dbReference type="AlphaFoldDB" id="A0A1Y1LA40"/>
<feature type="region of interest" description="Disordered" evidence="1">
    <location>
        <begin position="74"/>
        <end position="96"/>
    </location>
</feature>
<proteinExistence type="predicted"/>
<reference evidence="2" key="1">
    <citation type="journal article" date="2016" name="Sci. Rep.">
        <title>Molecular characterization of firefly nuptial gifts: a multi-omics approach sheds light on postcopulatory sexual selection.</title>
        <authorList>
            <person name="Al-Wathiqui N."/>
            <person name="Fallon T.R."/>
            <person name="South A."/>
            <person name="Weng J.K."/>
            <person name="Lewis S.M."/>
        </authorList>
    </citation>
    <scope>NUCLEOTIDE SEQUENCE</scope>
</reference>
<evidence type="ECO:0000256" key="1">
    <source>
        <dbReference type="SAM" id="MobiDB-lite"/>
    </source>
</evidence>
<dbReference type="EMBL" id="GEZM01064307">
    <property type="protein sequence ID" value="JAV68805.1"/>
    <property type="molecule type" value="Transcribed_RNA"/>
</dbReference>
<name>A0A1Y1LA40_PHOPY</name>
<accession>A0A1Y1LA40</accession>